<dbReference type="PANTHER" id="PTHR33392">
    <property type="entry name" value="POLYISOPRENYL-TEICHOIC ACID--PEPTIDOGLYCAN TEICHOIC ACID TRANSFERASE TAGU"/>
    <property type="match status" value="1"/>
</dbReference>
<keyword evidence="2" id="KW-0812">Transmembrane</keyword>
<feature type="domain" description="Cell envelope-related transcriptional attenuator" evidence="3">
    <location>
        <begin position="80"/>
        <end position="225"/>
    </location>
</feature>
<proteinExistence type="inferred from homology"/>
<keyword evidence="5" id="KW-1185">Reference proteome</keyword>
<dbReference type="NCBIfam" id="TIGR00350">
    <property type="entry name" value="lytR_cpsA_psr"/>
    <property type="match status" value="1"/>
</dbReference>
<dbReference type="InterPro" id="IPR050922">
    <property type="entry name" value="LytR/CpsA/Psr_CW_biosynth"/>
</dbReference>
<dbReference type="InterPro" id="IPR004474">
    <property type="entry name" value="LytR_CpsA_psr"/>
</dbReference>
<protein>
    <submittedName>
        <fullName evidence="4">LytR family transcriptional regulator</fullName>
    </submittedName>
</protein>
<feature type="transmembrane region" description="Helical" evidence="2">
    <location>
        <begin position="7"/>
        <end position="27"/>
    </location>
</feature>
<sequence length="305" mass="34994">MKKRYKIIILLIIILLIGALITLYFTFKVNRFNNNIHESVDKKEKVKATQQKLKHHKPISIALFGVDSNAKRSKENLGQRTDTLLIASVNPEKEKTYLMSIPRDTYSKISGTNEHEKIAHAYAYGGPKKAINTIEDNFDIPIDSYMTMDMDGFKQVIDSIGGIKVKSLNTFNYNGSSFKKNRVEKMNGKKALDYVRSRKEVGSDGDEGRTKRQRQIIQKVVDEVSKERNISTINKIINAGENNVKTSFTVGDIKTLYFDYKPATNHIGKLKLKGENLVEEDGLWYFEPDDKDKKDKREMYLDNLK</sequence>
<dbReference type="Gene3D" id="3.40.630.190">
    <property type="entry name" value="LCP protein"/>
    <property type="match status" value="1"/>
</dbReference>
<gene>
    <name evidence="4" type="ORF">CD039_06245</name>
</gene>
<dbReference type="OrthoDB" id="27330at2"/>
<dbReference type="Proteomes" id="UP000242712">
    <property type="component" value="Unassembled WGS sequence"/>
</dbReference>
<accession>A0A2K4FCV0</accession>
<keyword evidence="2" id="KW-0472">Membrane</keyword>
<dbReference type="RefSeq" id="WP_103371602.1">
    <property type="nucleotide sequence ID" value="NZ_JANTOZ010000054.1"/>
</dbReference>
<dbReference type="EMBL" id="PPPX01000002">
    <property type="protein sequence ID" value="POA09184.1"/>
    <property type="molecule type" value="Genomic_DNA"/>
</dbReference>
<comment type="caution">
    <text evidence="4">The sequence shown here is derived from an EMBL/GenBank/DDBJ whole genome shotgun (WGS) entry which is preliminary data.</text>
</comment>
<comment type="similarity">
    <text evidence="1">Belongs to the LytR/CpsA/Psr (LCP) family.</text>
</comment>
<dbReference type="GeneID" id="98297946"/>
<keyword evidence="2" id="KW-1133">Transmembrane helix</keyword>
<dbReference type="Pfam" id="PF03816">
    <property type="entry name" value="LytR_cpsA_psr"/>
    <property type="match status" value="1"/>
</dbReference>
<evidence type="ECO:0000256" key="1">
    <source>
        <dbReference type="ARBA" id="ARBA00006068"/>
    </source>
</evidence>
<evidence type="ECO:0000259" key="3">
    <source>
        <dbReference type="Pfam" id="PF03816"/>
    </source>
</evidence>
<organism evidence="4 5">
    <name type="scientific">Staphylococcus argensis</name>
    <dbReference type="NCBI Taxonomy" id="1607738"/>
    <lineage>
        <taxon>Bacteria</taxon>
        <taxon>Bacillati</taxon>
        <taxon>Bacillota</taxon>
        <taxon>Bacilli</taxon>
        <taxon>Bacillales</taxon>
        <taxon>Staphylococcaceae</taxon>
        <taxon>Staphylococcus</taxon>
    </lineage>
</organism>
<evidence type="ECO:0000313" key="5">
    <source>
        <dbReference type="Proteomes" id="UP000242712"/>
    </source>
</evidence>
<name>A0A2K4FCV0_9STAP</name>
<dbReference type="AlphaFoldDB" id="A0A2K4FCV0"/>
<evidence type="ECO:0000256" key="2">
    <source>
        <dbReference type="SAM" id="Phobius"/>
    </source>
</evidence>
<dbReference type="PANTHER" id="PTHR33392:SF6">
    <property type="entry name" value="POLYISOPRENYL-TEICHOIC ACID--PEPTIDOGLYCAN TEICHOIC ACID TRANSFERASE TAGU"/>
    <property type="match status" value="1"/>
</dbReference>
<evidence type="ECO:0000313" key="4">
    <source>
        <dbReference type="EMBL" id="POA09184.1"/>
    </source>
</evidence>
<reference evidence="4 5" key="1">
    <citation type="submission" date="2017-08" db="EMBL/GenBank/DDBJ databases">
        <title>Draft genome sequences of 64 type strains of genus Staph aureus.</title>
        <authorList>
            <person name="Cole K."/>
            <person name="Golubchik T."/>
            <person name="Russell J."/>
            <person name="Foster D."/>
            <person name="Llewelyn M."/>
            <person name="Wilson D."/>
            <person name="Crook D."/>
            <person name="Paul J."/>
        </authorList>
    </citation>
    <scope>NUCLEOTIDE SEQUENCE [LARGE SCALE GENOMIC DNA]</scope>
    <source>
        <strain evidence="4 5">DSM 29875</strain>
    </source>
</reference>